<evidence type="ECO:0000256" key="1">
    <source>
        <dbReference type="ARBA" id="ARBA00010465"/>
    </source>
</evidence>
<dbReference type="InterPro" id="IPR011421">
    <property type="entry name" value="BCNT-C"/>
</dbReference>
<keyword evidence="7" id="KW-1185">Reference proteome</keyword>
<proteinExistence type="inferred from homology"/>
<feature type="region of interest" description="Disordered" evidence="4">
    <location>
        <begin position="221"/>
        <end position="278"/>
    </location>
</feature>
<evidence type="ECO:0000256" key="4">
    <source>
        <dbReference type="SAM" id="MobiDB-lite"/>
    </source>
</evidence>
<reference evidence="6" key="1">
    <citation type="submission" date="2023-04" db="EMBL/GenBank/DDBJ databases">
        <title>Ambrosiozyma monospora NBRC 1965.</title>
        <authorList>
            <person name="Ichikawa N."/>
            <person name="Sato H."/>
            <person name="Tonouchi N."/>
        </authorList>
    </citation>
    <scope>NUCLEOTIDE SEQUENCE</scope>
    <source>
        <strain evidence="6">NBRC 1965</strain>
    </source>
</reference>
<feature type="compositionally biased region" description="Acidic residues" evidence="4">
    <location>
        <begin position="19"/>
        <end position="41"/>
    </location>
</feature>
<accession>A0A9W6YX46</accession>
<feature type="compositionally biased region" description="Polar residues" evidence="4">
    <location>
        <begin position="1"/>
        <end position="13"/>
    </location>
</feature>
<dbReference type="PROSITE" id="PS51279">
    <property type="entry name" value="BCNT_C"/>
    <property type="match status" value="1"/>
</dbReference>
<evidence type="ECO:0000313" key="7">
    <source>
        <dbReference type="Proteomes" id="UP001165063"/>
    </source>
</evidence>
<sequence>MPHPLQSEQQSGPNHYENIDQDQDQDKDEEDDYNESQDEDYDPSKPKTTQQKDDNDDNSDDDDDDDDNNDAYHDEEDQDLDKKYTSIEFAQGGLIKTRRQRQQEEEESKRSKQFDLSTARSSSKVDVQSLWELMNKKNKPPTPNENTPSPSAGTESNKDHNDSSSSATPSTITTSSTTTTTTTTNFKSSTSSRNRTDIHDGKVMIKRTYEFAGEMITEEKWVDAESEEAKAHFNSTKIENKNQPTPSPELDSNNKSRKKHHHHNKKKRKRESLLDAVINNSSKTKLSTLEKSRLDWANYVDKNKIKDELKFNNKGGYLDEQDFLSRVDNRQDSKYKDAKVKLKKQEQQQNQ</sequence>
<dbReference type="AlphaFoldDB" id="A0A9W6YX46"/>
<protein>
    <recommendedName>
        <fullName evidence="2">SWR1-complex protein 5</fullName>
    </recommendedName>
</protein>
<gene>
    <name evidence="6" type="ORF">Amon01_000593000</name>
</gene>
<feature type="compositionally biased region" description="Basic residues" evidence="4">
    <location>
        <begin position="255"/>
        <end position="270"/>
    </location>
</feature>
<evidence type="ECO:0000256" key="3">
    <source>
        <dbReference type="ARBA" id="ARBA00025222"/>
    </source>
</evidence>
<feature type="compositionally biased region" description="Basic and acidic residues" evidence="4">
    <location>
        <begin position="194"/>
        <end position="203"/>
    </location>
</feature>
<feature type="domain" description="BCNT-C" evidence="5">
    <location>
        <begin position="268"/>
        <end position="345"/>
    </location>
</feature>
<dbReference type="Pfam" id="PF07572">
    <property type="entry name" value="BCNT"/>
    <property type="match status" value="1"/>
</dbReference>
<feature type="compositionally biased region" description="Basic and acidic residues" evidence="4">
    <location>
        <begin position="101"/>
        <end position="113"/>
    </location>
</feature>
<feature type="compositionally biased region" description="Polar residues" evidence="4">
    <location>
        <begin position="233"/>
        <end position="244"/>
    </location>
</feature>
<evidence type="ECO:0000256" key="2">
    <source>
        <dbReference type="ARBA" id="ARBA00019138"/>
    </source>
</evidence>
<feature type="compositionally biased region" description="Low complexity" evidence="4">
    <location>
        <begin position="163"/>
        <end position="192"/>
    </location>
</feature>
<dbReference type="PANTHER" id="PTHR48407:SF1">
    <property type="entry name" value="CRANIOFACIAL DEVELOPMENT PROTEIN 1"/>
    <property type="match status" value="1"/>
</dbReference>
<feature type="compositionally biased region" description="Polar residues" evidence="4">
    <location>
        <begin position="114"/>
        <end position="126"/>
    </location>
</feature>
<feature type="region of interest" description="Disordered" evidence="4">
    <location>
        <begin position="1"/>
        <end position="203"/>
    </location>
</feature>
<comment type="caution">
    <text evidence="6">The sequence shown here is derived from an EMBL/GenBank/DDBJ whole genome shotgun (WGS) entry which is preliminary data.</text>
</comment>
<feature type="compositionally biased region" description="Basic and acidic residues" evidence="4">
    <location>
        <begin position="42"/>
        <end position="53"/>
    </location>
</feature>
<feature type="compositionally biased region" description="Acidic residues" evidence="4">
    <location>
        <begin position="54"/>
        <end position="79"/>
    </location>
</feature>
<dbReference type="PANTHER" id="PTHR48407">
    <property type="entry name" value="CRANIOFACIAL DEVELOPMENT PROTEIN 1"/>
    <property type="match status" value="1"/>
</dbReference>
<evidence type="ECO:0000313" key="6">
    <source>
        <dbReference type="EMBL" id="GMG40146.1"/>
    </source>
</evidence>
<name>A0A9W6YX46_AMBMO</name>
<dbReference type="EMBL" id="BSXU01003490">
    <property type="protein sequence ID" value="GMG40146.1"/>
    <property type="molecule type" value="Genomic_DNA"/>
</dbReference>
<comment type="similarity">
    <text evidence="1">Belongs to the SWC5 family.</text>
</comment>
<dbReference type="InterPro" id="IPR027124">
    <property type="entry name" value="Swc5/CFDP1/2"/>
</dbReference>
<comment type="function">
    <text evidence="3">Component of the SWR1 complex which mediates the ATP-dependent exchange of histone H2A for the H2A variant HZT1 leading to transcriptional regulation of selected genes by chromatin remodeling. Involved in chromosome stability.</text>
</comment>
<dbReference type="Proteomes" id="UP001165063">
    <property type="component" value="Unassembled WGS sequence"/>
</dbReference>
<evidence type="ECO:0000259" key="5">
    <source>
        <dbReference type="PROSITE" id="PS51279"/>
    </source>
</evidence>
<organism evidence="6 7">
    <name type="scientific">Ambrosiozyma monospora</name>
    <name type="common">Yeast</name>
    <name type="synonym">Endomycopsis monosporus</name>
    <dbReference type="NCBI Taxonomy" id="43982"/>
    <lineage>
        <taxon>Eukaryota</taxon>
        <taxon>Fungi</taxon>
        <taxon>Dikarya</taxon>
        <taxon>Ascomycota</taxon>
        <taxon>Saccharomycotina</taxon>
        <taxon>Pichiomycetes</taxon>
        <taxon>Pichiales</taxon>
        <taxon>Pichiaceae</taxon>
        <taxon>Ambrosiozyma</taxon>
    </lineage>
</organism>
<feature type="compositionally biased region" description="Basic and acidic residues" evidence="4">
    <location>
        <begin position="221"/>
        <end position="231"/>
    </location>
</feature>
<dbReference type="GO" id="GO:0000812">
    <property type="term" value="C:Swr1 complex"/>
    <property type="evidence" value="ECO:0007669"/>
    <property type="project" value="TreeGrafter"/>
</dbReference>
<dbReference type="OrthoDB" id="445677at2759"/>